<proteinExistence type="predicted"/>
<dbReference type="AlphaFoldDB" id="F3FYM6"/>
<feature type="non-terminal residue" evidence="1">
    <location>
        <position position="42"/>
    </location>
</feature>
<dbReference type="Proteomes" id="UP000004471">
    <property type="component" value="Unassembled WGS sequence"/>
</dbReference>
<evidence type="ECO:0000313" key="1">
    <source>
        <dbReference type="EMBL" id="EGH35318.1"/>
    </source>
</evidence>
<dbReference type="EMBL" id="AEAH01003484">
    <property type="protein sequence ID" value="EGH35318.1"/>
    <property type="molecule type" value="Genomic_DNA"/>
</dbReference>
<evidence type="ECO:0000313" key="2">
    <source>
        <dbReference type="Proteomes" id="UP000004471"/>
    </source>
</evidence>
<gene>
    <name evidence="1" type="ORF">PSYJA_42468</name>
</gene>
<protein>
    <submittedName>
        <fullName evidence="1">Alginate biosynthesis protein</fullName>
    </submittedName>
</protein>
<name>F3FYM6_PSESX</name>
<dbReference type="HOGENOM" id="CLU_3281685_0_0_6"/>
<comment type="caution">
    <text evidence="1">The sequence shown here is derived from an EMBL/GenBank/DDBJ whole genome shotgun (WGS) entry which is preliminary data.</text>
</comment>
<reference evidence="1 2" key="1">
    <citation type="journal article" date="2011" name="PLoS Pathog.">
        <title>Dynamic evolution of pathogenicity revealed by sequencing and comparative genomics of 19 Pseudomonas syringae isolates.</title>
        <authorList>
            <person name="Baltrus D.A."/>
            <person name="Nishimura M.T."/>
            <person name="Romanchuk A."/>
            <person name="Chang J.H."/>
            <person name="Mukhtar M.S."/>
            <person name="Cherkis K."/>
            <person name="Roach J."/>
            <person name="Grant S.R."/>
            <person name="Jones C.D."/>
            <person name="Dangl J.L."/>
        </authorList>
    </citation>
    <scope>NUCLEOTIDE SEQUENCE [LARGE SCALE GENOMIC DNA]</scope>
    <source>
        <strain evidence="2">M301072PT</strain>
    </source>
</reference>
<accession>F3FYM6</accession>
<organism evidence="1 2">
    <name type="scientific">Pseudomonas syringae pv. japonica str. M301072</name>
    <dbReference type="NCBI Taxonomy" id="629262"/>
    <lineage>
        <taxon>Bacteria</taxon>
        <taxon>Pseudomonadati</taxon>
        <taxon>Pseudomonadota</taxon>
        <taxon>Gammaproteobacteria</taxon>
        <taxon>Pseudomonadales</taxon>
        <taxon>Pseudomonadaceae</taxon>
        <taxon>Pseudomonas</taxon>
        <taxon>Pseudomonas syringae</taxon>
    </lineage>
</organism>
<sequence>MGKTGTLHNMAGQLCGTSYAIQYMDQFTTEPKGEAGDGALFG</sequence>